<gene>
    <name evidence="12" type="ORF">SVUK_LOCUS9523</name>
</gene>
<accession>A0A3P7KVY6</accession>
<dbReference type="AlphaFoldDB" id="A0A3P7KVY6"/>
<organism evidence="12 13">
    <name type="scientific">Strongylus vulgaris</name>
    <name type="common">Blood worm</name>
    <dbReference type="NCBI Taxonomy" id="40348"/>
    <lineage>
        <taxon>Eukaryota</taxon>
        <taxon>Metazoa</taxon>
        <taxon>Ecdysozoa</taxon>
        <taxon>Nematoda</taxon>
        <taxon>Chromadorea</taxon>
        <taxon>Rhabditida</taxon>
        <taxon>Rhabditina</taxon>
        <taxon>Rhabditomorpha</taxon>
        <taxon>Strongyloidea</taxon>
        <taxon>Strongylidae</taxon>
        <taxon>Strongylus</taxon>
    </lineage>
</organism>
<name>A0A3P7KVY6_STRVU</name>
<evidence type="ECO:0000256" key="5">
    <source>
        <dbReference type="ARBA" id="ARBA00022794"/>
    </source>
</evidence>
<keyword evidence="8 11" id="KW-0472">Membrane</keyword>
<keyword evidence="6 11" id="KW-1133">Transmembrane helix</keyword>
<dbReference type="EMBL" id="UYYB01094517">
    <property type="protein sequence ID" value="VDM74525.1"/>
    <property type="molecule type" value="Genomic_DNA"/>
</dbReference>
<dbReference type="GO" id="GO:0060271">
    <property type="term" value="P:cilium assembly"/>
    <property type="evidence" value="ECO:0007669"/>
    <property type="project" value="TreeGrafter"/>
</dbReference>
<feature type="transmembrane region" description="Helical" evidence="11">
    <location>
        <begin position="38"/>
        <end position="60"/>
    </location>
</feature>
<dbReference type="GO" id="GO:0035869">
    <property type="term" value="C:ciliary transition zone"/>
    <property type="evidence" value="ECO:0007669"/>
    <property type="project" value="TreeGrafter"/>
</dbReference>
<evidence type="ECO:0000256" key="10">
    <source>
        <dbReference type="ARBA" id="ARBA00025631"/>
    </source>
</evidence>
<feature type="transmembrane region" description="Helical" evidence="11">
    <location>
        <begin position="6"/>
        <end position="26"/>
    </location>
</feature>
<reference evidence="12 13" key="1">
    <citation type="submission" date="2018-11" db="EMBL/GenBank/DDBJ databases">
        <authorList>
            <consortium name="Pathogen Informatics"/>
        </authorList>
    </citation>
    <scope>NUCLEOTIDE SEQUENCE [LARGE SCALE GENOMIC DNA]</scope>
</reference>
<dbReference type="Pfam" id="PF15383">
    <property type="entry name" value="TMEM237"/>
    <property type="match status" value="1"/>
</dbReference>
<dbReference type="PANTHER" id="PTHR28388:SF1">
    <property type="entry name" value="TRANSMEMBRANE PROTEIN 237"/>
    <property type="match status" value="1"/>
</dbReference>
<comment type="function">
    <text evidence="10">Component of the transition zone in primary cilia. Required for ciliogenesis.</text>
</comment>
<comment type="subcellular location">
    <subcellularLocation>
        <location evidence="1">Cell projection</location>
        <location evidence="1">Cilium</location>
    </subcellularLocation>
    <subcellularLocation>
        <location evidence="2">Membrane</location>
        <topology evidence="2">Multi-pass membrane protein</topology>
    </subcellularLocation>
</comment>
<evidence type="ECO:0000256" key="9">
    <source>
        <dbReference type="ARBA" id="ARBA00023273"/>
    </source>
</evidence>
<keyword evidence="7" id="KW-0969">Cilium</keyword>
<evidence type="ECO:0000256" key="1">
    <source>
        <dbReference type="ARBA" id="ARBA00004138"/>
    </source>
</evidence>
<dbReference type="OrthoDB" id="550113at2759"/>
<evidence type="ECO:0000256" key="7">
    <source>
        <dbReference type="ARBA" id="ARBA00023069"/>
    </source>
</evidence>
<evidence type="ECO:0000256" key="2">
    <source>
        <dbReference type="ARBA" id="ARBA00004141"/>
    </source>
</evidence>
<keyword evidence="13" id="KW-1185">Reference proteome</keyword>
<evidence type="ECO:0000313" key="12">
    <source>
        <dbReference type="EMBL" id="VDM74525.1"/>
    </source>
</evidence>
<feature type="transmembrane region" description="Helical" evidence="11">
    <location>
        <begin position="80"/>
        <end position="101"/>
    </location>
</feature>
<dbReference type="GO" id="GO:0016020">
    <property type="term" value="C:membrane"/>
    <property type="evidence" value="ECO:0007669"/>
    <property type="project" value="UniProtKB-SubCell"/>
</dbReference>
<dbReference type="PANTHER" id="PTHR28388">
    <property type="entry name" value="TRANSMEMBRANE PROTEIN 237"/>
    <property type="match status" value="1"/>
</dbReference>
<evidence type="ECO:0000256" key="6">
    <source>
        <dbReference type="ARBA" id="ARBA00022989"/>
    </source>
</evidence>
<protein>
    <submittedName>
        <fullName evidence="12">Uncharacterized protein</fullName>
    </submittedName>
</protein>
<comment type="similarity">
    <text evidence="3">Belongs to the TMEM237 family.</text>
</comment>
<evidence type="ECO:0000256" key="3">
    <source>
        <dbReference type="ARBA" id="ARBA00008783"/>
    </source>
</evidence>
<keyword evidence="4 11" id="KW-0812">Transmembrane</keyword>
<evidence type="ECO:0000256" key="4">
    <source>
        <dbReference type="ARBA" id="ARBA00022692"/>
    </source>
</evidence>
<proteinExistence type="inferred from homology"/>
<dbReference type="InterPro" id="IPR029409">
    <property type="entry name" value="TMEM237"/>
</dbReference>
<keyword evidence="9" id="KW-0966">Cell projection</keyword>
<sequence>MSLPVHVVFLICFTIGCVAAIDRTGFYGWSMAGIKKTISHSGVIGIILWSIGLMTSAACIRFDEAIAPTVEAPVLTQELLVYWRICSVIRAVCASAAWLLLALRPDCNVLGDTIKKTAVAEMLQRNNDLLEEVPNEYKGQLARMLGLQQ</sequence>
<evidence type="ECO:0000256" key="8">
    <source>
        <dbReference type="ARBA" id="ARBA00023136"/>
    </source>
</evidence>
<evidence type="ECO:0000313" key="13">
    <source>
        <dbReference type="Proteomes" id="UP000270094"/>
    </source>
</evidence>
<evidence type="ECO:0000256" key="11">
    <source>
        <dbReference type="SAM" id="Phobius"/>
    </source>
</evidence>
<keyword evidence="5" id="KW-0970">Cilium biogenesis/degradation</keyword>
<dbReference type="Proteomes" id="UP000270094">
    <property type="component" value="Unassembled WGS sequence"/>
</dbReference>